<gene>
    <name evidence="2" type="ORF">LTRI10_LOCUS28909</name>
</gene>
<evidence type="ECO:0000313" key="3">
    <source>
        <dbReference type="Proteomes" id="UP001497516"/>
    </source>
</evidence>
<reference evidence="2 3" key="1">
    <citation type="submission" date="2024-04" db="EMBL/GenBank/DDBJ databases">
        <authorList>
            <person name="Fracassetti M."/>
        </authorList>
    </citation>
    <scope>NUCLEOTIDE SEQUENCE [LARGE SCALE GENOMIC DNA]</scope>
</reference>
<keyword evidence="3" id="KW-1185">Reference proteome</keyword>
<accession>A0AAV2EQF1</accession>
<dbReference type="Proteomes" id="UP001497516">
    <property type="component" value="Chromosome 5"/>
</dbReference>
<feature type="region of interest" description="Disordered" evidence="1">
    <location>
        <begin position="1"/>
        <end position="65"/>
    </location>
</feature>
<name>A0AAV2EQF1_9ROSI</name>
<sequence>MGGNCWGYGSGLVAPRRQPLNYPRGAERASTATPDFCSNARRDHVREEDRLRGTPSARAEQAAVTNVPNNTVSLKTQAGLRSQETTLYPLKSGHILVLGIIVGKSV</sequence>
<proteinExistence type="predicted"/>
<evidence type="ECO:0000256" key="1">
    <source>
        <dbReference type="SAM" id="MobiDB-lite"/>
    </source>
</evidence>
<dbReference type="EMBL" id="OZ034818">
    <property type="protein sequence ID" value="CAL1387957.1"/>
    <property type="molecule type" value="Genomic_DNA"/>
</dbReference>
<protein>
    <submittedName>
        <fullName evidence="2">Uncharacterized protein</fullName>
    </submittedName>
</protein>
<feature type="compositionally biased region" description="Basic and acidic residues" evidence="1">
    <location>
        <begin position="40"/>
        <end position="52"/>
    </location>
</feature>
<organism evidence="2 3">
    <name type="scientific">Linum trigynum</name>
    <dbReference type="NCBI Taxonomy" id="586398"/>
    <lineage>
        <taxon>Eukaryota</taxon>
        <taxon>Viridiplantae</taxon>
        <taxon>Streptophyta</taxon>
        <taxon>Embryophyta</taxon>
        <taxon>Tracheophyta</taxon>
        <taxon>Spermatophyta</taxon>
        <taxon>Magnoliopsida</taxon>
        <taxon>eudicotyledons</taxon>
        <taxon>Gunneridae</taxon>
        <taxon>Pentapetalae</taxon>
        <taxon>rosids</taxon>
        <taxon>fabids</taxon>
        <taxon>Malpighiales</taxon>
        <taxon>Linaceae</taxon>
        <taxon>Linum</taxon>
    </lineage>
</organism>
<evidence type="ECO:0000313" key="2">
    <source>
        <dbReference type="EMBL" id="CAL1387957.1"/>
    </source>
</evidence>
<dbReference type="AlphaFoldDB" id="A0AAV2EQF1"/>
<feature type="compositionally biased region" description="Gly residues" evidence="1">
    <location>
        <begin position="1"/>
        <end position="10"/>
    </location>
</feature>